<dbReference type="GO" id="GO:0008446">
    <property type="term" value="F:GDP-mannose 4,6-dehydratase activity"/>
    <property type="evidence" value="ECO:0007669"/>
    <property type="project" value="UniProtKB-EC"/>
</dbReference>
<dbReference type="InterPro" id="IPR036291">
    <property type="entry name" value="NAD(P)-bd_dom_sf"/>
</dbReference>
<protein>
    <recommendedName>
        <fullName evidence="4">GDP-mannose 4,6-dehydratase</fullName>
        <ecNumber evidence="4">4.2.1.47</ecNumber>
    </recommendedName>
</protein>
<evidence type="ECO:0000256" key="2">
    <source>
        <dbReference type="ARBA" id="ARBA00001937"/>
    </source>
</evidence>
<accession>A0A0G1HRH0</accession>
<evidence type="ECO:0000313" key="8">
    <source>
        <dbReference type="EMBL" id="KKT49535.1"/>
    </source>
</evidence>
<dbReference type="AlphaFoldDB" id="A0A0G1HRH0"/>
<feature type="domain" description="NAD(P)-binding" evidence="7">
    <location>
        <begin position="9"/>
        <end position="328"/>
    </location>
</feature>
<dbReference type="InterPro" id="IPR016040">
    <property type="entry name" value="NAD(P)-bd_dom"/>
</dbReference>
<evidence type="ECO:0000256" key="4">
    <source>
        <dbReference type="ARBA" id="ARBA00011989"/>
    </source>
</evidence>
<evidence type="ECO:0000256" key="5">
    <source>
        <dbReference type="ARBA" id="ARBA00023239"/>
    </source>
</evidence>
<dbReference type="Gene3D" id="3.90.25.10">
    <property type="entry name" value="UDP-galactose 4-epimerase, domain 1"/>
    <property type="match status" value="1"/>
</dbReference>
<evidence type="ECO:0000256" key="3">
    <source>
        <dbReference type="ARBA" id="ARBA00009263"/>
    </source>
</evidence>
<comment type="similarity">
    <text evidence="3">Belongs to the NAD(P)-dependent epimerase/dehydratase family. GDP-mannose 4,6-dehydratase subfamily.</text>
</comment>
<dbReference type="PATRIC" id="fig|1618392.3.peg.301"/>
<dbReference type="EC" id="4.2.1.47" evidence="4"/>
<evidence type="ECO:0000313" key="9">
    <source>
        <dbReference type="Proteomes" id="UP000034172"/>
    </source>
</evidence>
<comment type="cofactor">
    <cofactor evidence="2">
        <name>NADP(+)</name>
        <dbReference type="ChEBI" id="CHEBI:58349"/>
    </cofactor>
</comment>
<dbReference type="InterPro" id="IPR006368">
    <property type="entry name" value="GDP_Man_deHydtase"/>
</dbReference>
<dbReference type="GO" id="GO:0042351">
    <property type="term" value="P:'de novo' GDP-L-fucose biosynthetic process"/>
    <property type="evidence" value="ECO:0007669"/>
    <property type="project" value="TreeGrafter"/>
</dbReference>
<comment type="function">
    <text evidence="6">Catalyzes the conversion of GDP-D-mannose to GDP-4-dehydro-6-deoxy-D-mannose.</text>
</comment>
<evidence type="ECO:0000256" key="6">
    <source>
        <dbReference type="ARBA" id="ARBA00059383"/>
    </source>
</evidence>
<comment type="catalytic activity">
    <reaction evidence="1">
        <text>GDP-alpha-D-mannose = GDP-4-dehydro-alpha-D-rhamnose + H2O</text>
        <dbReference type="Rhea" id="RHEA:23820"/>
        <dbReference type="ChEBI" id="CHEBI:15377"/>
        <dbReference type="ChEBI" id="CHEBI:57527"/>
        <dbReference type="ChEBI" id="CHEBI:57964"/>
        <dbReference type="EC" id="4.2.1.47"/>
    </reaction>
</comment>
<dbReference type="STRING" id="1618392.UW41_C0005G0038"/>
<comment type="caution">
    <text evidence="8">The sequence shown here is derived from an EMBL/GenBank/DDBJ whole genome shotgun (WGS) entry which is preliminary data.</text>
</comment>
<dbReference type="CDD" id="cd05260">
    <property type="entry name" value="GDP_MD_SDR_e"/>
    <property type="match status" value="1"/>
</dbReference>
<name>A0A0G1HRH0_9BACT</name>
<sequence length="342" mass="38663">MVKQKTAVIIGISSQDGSYLAELLLEKGYLVVGTIRRSTSMIHENIEHLKGKITLEAADLIDQESLNQVMIKYQPDEVYNIAAQSVPGDAWSHPFYTGEVTALGPVRVFEAVRHFCPKARVYQATSREIFGGVKGVERANESTLLFANNPYGIAKAYAHMMVSCYRESYGMFVCGGILFNHESPRRSLHFVTRKISMGVACIKLGIINPPINELGEPLVDFEGKIHLGDLNAMRDWGYAKDYVEAMWLMLQREKPKDYVIGTDTNYSIKDACKAAFDHVGLNWNEHVISNEKLLRTTEITNMRGDYSLAKKELGWEPKVFMKELMEIMVDSDLEWLKSHSVK</sequence>
<evidence type="ECO:0000256" key="1">
    <source>
        <dbReference type="ARBA" id="ARBA00000188"/>
    </source>
</evidence>
<gene>
    <name evidence="8" type="ORF">UW41_C0005G0038</name>
</gene>
<dbReference type="SUPFAM" id="SSF51735">
    <property type="entry name" value="NAD(P)-binding Rossmann-fold domains"/>
    <property type="match status" value="1"/>
</dbReference>
<keyword evidence="5" id="KW-0456">Lyase</keyword>
<proteinExistence type="inferred from homology"/>
<dbReference type="Proteomes" id="UP000034172">
    <property type="component" value="Unassembled WGS sequence"/>
</dbReference>
<dbReference type="Gene3D" id="3.40.50.720">
    <property type="entry name" value="NAD(P)-binding Rossmann-like Domain"/>
    <property type="match status" value="1"/>
</dbReference>
<reference evidence="8 9" key="1">
    <citation type="journal article" date="2015" name="Nature">
        <title>rRNA introns, odd ribosomes, and small enigmatic genomes across a large radiation of phyla.</title>
        <authorList>
            <person name="Brown C.T."/>
            <person name="Hug L.A."/>
            <person name="Thomas B.C."/>
            <person name="Sharon I."/>
            <person name="Castelle C.J."/>
            <person name="Singh A."/>
            <person name="Wilkins M.J."/>
            <person name="Williams K.H."/>
            <person name="Banfield J.F."/>
        </authorList>
    </citation>
    <scope>NUCLEOTIDE SEQUENCE [LARGE SCALE GENOMIC DNA]</scope>
</reference>
<organism evidence="8 9">
    <name type="scientific">Candidatus Collierbacteria bacterium GW2011_GWC2_44_18</name>
    <dbReference type="NCBI Taxonomy" id="1618392"/>
    <lineage>
        <taxon>Bacteria</taxon>
        <taxon>Candidatus Collieribacteriota</taxon>
    </lineage>
</organism>
<dbReference type="Pfam" id="PF16363">
    <property type="entry name" value="GDP_Man_Dehyd"/>
    <property type="match status" value="1"/>
</dbReference>
<dbReference type="FunFam" id="3.40.50.720:FF:000924">
    <property type="entry name" value="GDP-mannose 4,6 dehydratase"/>
    <property type="match status" value="1"/>
</dbReference>
<dbReference type="EMBL" id="LCIE01000005">
    <property type="protein sequence ID" value="KKT49535.1"/>
    <property type="molecule type" value="Genomic_DNA"/>
</dbReference>
<dbReference type="PANTHER" id="PTHR43715:SF1">
    <property type="entry name" value="GDP-MANNOSE 4,6 DEHYDRATASE"/>
    <property type="match status" value="1"/>
</dbReference>
<dbReference type="PANTHER" id="PTHR43715">
    <property type="entry name" value="GDP-MANNOSE 4,6-DEHYDRATASE"/>
    <property type="match status" value="1"/>
</dbReference>
<evidence type="ECO:0000259" key="7">
    <source>
        <dbReference type="Pfam" id="PF16363"/>
    </source>
</evidence>